<feature type="compositionally biased region" description="Low complexity" evidence="1">
    <location>
        <begin position="121"/>
        <end position="132"/>
    </location>
</feature>
<evidence type="ECO:0000256" key="1">
    <source>
        <dbReference type="SAM" id="MobiDB-lite"/>
    </source>
</evidence>
<proteinExistence type="predicted"/>
<dbReference type="AlphaFoldDB" id="A0A5A9YYH2"/>
<reference evidence="2 3" key="1">
    <citation type="submission" date="2019-07" db="EMBL/GenBank/DDBJ databases">
        <title>Aquicoccus porphyridii gen. nov., sp. nov., isolated from a small marine red alga, Porphyridium marinum.</title>
        <authorList>
            <person name="Liu L."/>
        </authorList>
    </citation>
    <scope>NUCLEOTIDE SEQUENCE [LARGE SCALE GENOMIC DNA]</scope>
    <source>
        <strain evidence="2 3">L1 8-17</strain>
    </source>
</reference>
<dbReference type="Proteomes" id="UP000325291">
    <property type="component" value="Unassembled WGS sequence"/>
</dbReference>
<protein>
    <submittedName>
        <fullName evidence="2">Uncharacterized protein</fullName>
    </submittedName>
</protein>
<organism evidence="2 3">
    <name type="scientific">Aquicoccus porphyridii</name>
    <dbReference type="NCBI Taxonomy" id="1852029"/>
    <lineage>
        <taxon>Bacteria</taxon>
        <taxon>Pseudomonadati</taxon>
        <taxon>Pseudomonadota</taxon>
        <taxon>Alphaproteobacteria</taxon>
        <taxon>Rhodobacterales</taxon>
        <taxon>Paracoccaceae</taxon>
        <taxon>Aquicoccus</taxon>
    </lineage>
</organism>
<name>A0A5A9YYH2_9RHOB</name>
<keyword evidence="3" id="KW-1185">Reference proteome</keyword>
<feature type="region of interest" description="Disordered" evidence="1">
    <location>
        <begin position="21"/>
        <end position="139"/>
    </location>
</feature>
<comment type="caution">
    <text evidence="2">The sequence shown here is derived from an EMBL/GenBank/DDBJ whole genome shotgun (WGS) entry which is preliminary data.</text>
</comment>
<gene>
    <name evidence="2" type="ORF">FLO80_19475</name>
</gene>
<accession>A0A5A9YYH2</accession>
<feature type="region of interest" description="Disordered" evidence="1">
    <location>
        <begin position="144"/>
        <end position="163"/>
    </location>
</feature>
<evidence type="ECO:0000313" key="2">
    <source>
        <dbReference type="EMBL" id="KAA0909930.1"/>
    </source>
</evidence>
<dbReference type="RefSeq" id="WP_111367567.1">
    <property type="nucleotide sequence ID" value="NZ_VINQ01000022.1"/>
</dbReference>
<dbReference type="EMBL" id="VINQ01000022">
    <property type="protein sequence ID" value="KAA0909930.1"/>
    <property type="molecule type" value="Genomic_DNA"/>
</dbReference>
<sequence length="333" mass="35444">MTDPVTNVEIEDVLSSIRRLVSENGRGATTRPAERSGAEGPVEQVEESPEGGGQDDMLVLTPALRVSEPETAPAPENAATDNDPSSAESLESVVKDALGEALAKMARPQAGSESGSGGAAGDDLGSRASGAGESLKERIAELETVVAQQEGDWEPDGDSEDAYAGTPVETLAWEDHVEEAEDSTDAPEHVWSEDRIGEVEEAELVELDENDVGAAPEPIFAHAAEPAAAFQETAEEERPGSLEDAGLDTDPADAQGVADAEEFDVPEDTEAMDEDVDLFGADETLIDEEVLREMVADIVRQELQGTLGERITRNVRKLVRREIHRALAAHELD</sequence>
<feature type="compositionally biased region" description="Acidic residues" evidence="1">
    <location>
        <begin position="151"/>
        <end position="161"/>
    </location>
</feature>
<feature type="compositionally biased region" description="Low complexity" evidence="1">
    <location>
        <begin position="69"/>
        <end position="84"/>
    </location>
</feature>
<feature type="region of interest" description="Disordered" evidence="1">
    <location>
        <begin position="227"/>
        <end position="253"/>
    </location>
</feature>
<evidence type="ECO:0000313" key="3">
    <source>
        <dbReference type="Proteomes" id="UP000325291"/>
    </source>
</evidence>